<name>D2U878_XANAP</name>
<accession>D2U878</accession>
<proteinExistence type="predicted"/>
<dbReference type="Proteomes" id="UP000001890">
    <property type="component" value="Chromosome"/>
</dbReference>
<keyword evidence="2" id="KW-1185">Reference proteome</keyword>
<evidence type="ECO:0000313" key="1">
    <source>
        <dbReference type="EMBL" id="CBA14780.1"/>
    </source>
</evidence>
<dbReference type="AlphaFoldDB" id="D2U878"/>
<organism evidence="1 2">
    <name type="scientific">Xanthomonas albilineans (strain GPE PC73 / CFBP 7063)</name>
    <dbReference type="NCBI Taxonomy" id="380358"/>
    <lineage>
        <taxon>Bacteria</taxon>
        <taxon>Pseudomonadati</taxon>
        <taxon>Pseudomonadota</taxon>
        <taxon>Gammaproteobacteria</taxon>
        <taxon>Lysobacterales</taxon>
        <taxon>Lysobacteraceae</taxon>
        <taxon>Xanthomonas</taxon>
    </lineage>
</organism>
<dbReference type="RefSeq" id="WP_012914798.1">
    <property type="nucleotide sequence ID" value="NC_013722.1"/>
</dbReference>
<dbReference type="KEGG" id="xal:XALC_0235"/>
<gene>
    <name evidence="1" type="ordered locus">XALc_0235</name>
</gene>
<sequence>MSRYLIWLVLNDGVSERVSERDIDASEEAGVIDRVLIPLMRGEQGRLGGRNSPYSVTGAVSGKRALARLWDEESPLADIGVCLHSRAAPCLWAELHADDCGGLADINQPADAPWCAVRCYAPEQVLPTWFDSWTKTLAMALVRRDGW</sequence>
<evidence type="ECO:0000313" key="2">
    <source>
        <dbReference type="Proteomes" id="UP000001890"/>
    </source>
</evidence>
<dbReference type="STRING" id="380358.XALC_0235"/>
<dbReference type="EMBL" id="FP565176">
    <property type="protein sequence ID" value="CBA14780.1"/>
    <property type="molecule type" value="Genomic_DNA"/>
</dbReference>
<protein>
    <submittedName>
        <fullName evidence="1">Uncharacterized protein</fullName>
    </submittedName>
</protein>
<reference evidence="1 2" key="1">
    <citation type="journal article" date="2009" name="BMC Genomics">
        <title>The complete genome sequence of Xanthomonas albilineans provides new insights into the reductive genome evolution of the xylem-limited Xanthomonadaceae.</title>
        <authorList>
            <person name="Pieretti I."/>
            <person name="Royer M."/>
            <person name="Barbe V."/>
            <person name="Carrere S."/>
            <person name="Koebnik R."/>
            <person name="Cociancich S."/>
            <person name="Couloux A."/>
            <person name="Darrasse A."/>
            <person name="Gouzy J."/>
            <person name="Jacques M.A."/>
            <person name="Lauber E."/>
            <person name="Manceau C."/>
            <person name="Mangenot S."/>
            <person name="Poussier S."/>
            <person name="Segurens B."/>
            <person name="Szurek B."/>
            <person name="Verdier V."/>
            <person name="Arlat M."/>
            <person name="Rott P."/>
        </authorList>
    </citation>
    <scope>NUCLEOTIDE SEQUENCE [LARGE SCALE GENOMIC DNA]</scope>
    <source>
        <strain evidence="2">GPE PC73 / CFBP 7063</strain>
    </source>
</reference>